<dbReference type="Pfam" id="PF03016">
    <property type="entry name" value="Exostosin_GT47"/>
    <property type="match status" value="1"/>
</dbReference>
<evidence type="ECO:0000313" key="8">
    <source>
        <dbReference type="Proteomes" id="UP000743370"/>
    </source>
</evidence>
<evidence type="ECO:0000313" key="7">
    <source>
        <dbReference type="EMBL" id="KAG2407981.1"/>
    </source>
</evidence>
<evidence type="ECO:0000256" key="2">
    <source>
        <dbReference type="ARBA" id="ARBA00010271"/>
    </source>
</evidence>
<proteinExistence type="inferred from homology"/>
<dbReference type="GO" id="GO:0000139">
    <property type="term" value="C:Golgi membrane"/>
    <property type="evidence" value="ECO:0007669"/>
    <property type="project" value="UniProtKB-SubCell"/>
</dbReference>
<protein>
    <submittedName>
        <fullName evidence="7">Glycosyltransferase protein</fullName>
    </submittedName>
</protein>
<feature type="domain" description="Exostosin GT47" evidence="6">
    <location>
        <begin position="144"/>
        <end position="297"/>
    </location>
</feature>
<keyword evidence="3" id="KW-0808">Transferase</keyword>
<comment type="caution">
    <text evidence="7">The sequence shown here is derived from an EMBL/GenBank/DDBJ whole genome shotgun (WGS) entry which is preliminary data.</text>
</comment>
<comment type="similarity">
    <text evidence="2">Belongs to the glycosyltransferase 47 family.</text>
</comment>
<evidence type="ECO:0000259" key="6">
    <source>
        <dbReference type="Pfam" id="PF03016"/>
    </source>
</evidence>
<evidence type="ECO:0000256" key="5">
    <source>
        <dbReference type="ARBA" id="ARBA00023034"/>
    </source>
</evidence>
<dbReference type="InterPro" id="IPR004263">
    <property type="entry name" value="Exostosin"/>
</dbReference>
<reference evidence="7 8" key="1">
    <citation type="submission" date="2020-05" db="EMBL/GenBank/DDBJ databases">
        <title>Vigna angularis (adzuki bean) Var. LongXiaoDou No. 4 denovo assembly.</title>
        <authorList>
            <person name="Xiang H."/>
        </authorList>
    </citation>
    <scope>NUCLEOTIDE SEQUENCE [LARGE SCALE GENOMIC DNA]</scope>
    <source>
        <tissue evidence="7">Leaf</tissue>
    </source>
</reference>
<keyword evidence="4" id="KW-0735">Signal-anchor</keyword>
<dbReference type="PANTHER" id="PTHR11062:SF267">
    <property type="entry name" value="EXOSTOSIN FAMILY PROTEIN"/>
    <property type="match status" value="1"/>
</dbReference>
<dbReference type="GO" id="GO:0016757">
    <property type="term" value="F:glycosyltransferase activity"/>
    <property type="evidence" value="ECO:0007669"/>
    <property type="project" value="UniProtKB-KW"/>
</dbReference>
<evidence type="ECO:0000256" key="4">
    <source>
        <dbReference type="ARBA" id="ARBA00022968"/>
    </source>
</evidence>
<dbReference type="PANTHER" id="PTHR11062">
    <property type="entry name" value="EXOSTOSIN HEPARAN SULFATE GLYCOSYLTRANSFERASE -RELATED"/>
    <property type="match status" value="1"/>
</dbReference>
<keyword evidence="3" id="KW-0328">Glycosyltransferase</keyword>
<evidence type="ECO:0000256" key="3">
    <source>
        <dbReference type="ARBA" id="ARBA00022676"/>
    </source>
</evidence>
<evidence type="ECO:0000256" key="1">
    <source>
        <dbReference type="ARBA" id="ARBA00004323"/>
    </source>
</evidence>
<name>A0A8T0L8W9_PHAAN</name>
<keyword evidence="4" id="KW-0812">Transmembrane</keyword>
<dbReference type="InterPro" id="IPR040911">
    <property type="entry name" value="Exostosin_GT47"/>
</dbReference>
<dbReference type="AlphaFoldDB" id="A0A8T0L8W9"/>
<gene>
    <name evidence="7" type="ORF">HKW66_Vig0028030</name>
</gene>
<accession>A0A8T0L8W9</accession>
<sequence length="399" mass="46140">MPTFNSCLVFSVTLFVTLILLAFFAHQRNHVALLLPAINVLPSEDHLKILDAAKEQHSTLSFTPSQDVNVTIVKATPLLIKKKRNLSNNSLTRIEEDLAEARAAIRRAIQRRNFTSAKEEIFVPRGNIYRNAYAFHQSHIEMLKRFKVWTYREGETPLVHIGPMSSIYGIEGHVIAEMDNITGPFSARHPDEAHVFMLPISVAQIVRYLYNPLTTYSRDELMRVTIDYANIIATRYPYWNRSTGADHFLASCHDWAPDISREKSGQELFKNLIRVLCNANTSEGFKPEKDVSMPEMNLQGYKLSSPIPGHDPNYYQLPFSDVLDWSKFSLHIPSKRITEIKTILKSVPRTKYLKLQKRVMKVQRHFVLNRPAKSFDVFHMILHSIWLRRLNIRLYPIDI</sequence>
<keyword evidence="5" id="KW-0333">Golgi apparatus</keyword>
<comment type="subcellular location">
    <subcellularLocation>
        <location evidence="1">Golgi apparatus membrane</location>
        <topology evidence="1">Single-pass type II membrane protein</topology>
    </subcellularLocation>
</comment>
<dbReference type="Proteomes" id="UP000743370">
    <property type="component" value="Unassembled WGS sequence"/>
</dbReference>
<organism evidence="7 8">
    <name type="scientific">Phaseolus angularis</name>
    <name type="common">Azuki bean</name>
    <name type="synonym">Vigna angularis</name>
    <dbReference type="NCBI Taxonomy" id="3914"/>
    <lineage>
        <taxon>Eukaryota</taxon>
        <taxon>Viridiplantae</taxon>
        <taxon>Streptophyta</taxon>
        <taxon>Embryophyta</taxon>
        <taxon>Tracheophyta</taxon>
        <taxon>Spermatophyta</taxon>
        <taxon>Magnoliopsida</taxon>
        <taxon>eudicotyledons</taxon>
        <taxon>Gunneridae</taxon>
        <taxon>Pentapetalae</taxon>
        <taxon>rosids</taxon>
        <taxon>fabids</taxon>
        <taxon>Fabales</taxon>
        <taxon>Fabaceae</taxon>
        <taxon>Papilionoideae</taxon>
        <taxon>50 kb inversion clade</taxon>
        <taxon>NPAAA clade</taxon>
        <taxon>indigoferoid/millettioid clade</taxon>
        <taxon>Phaseoleae</taxon>
        <taxon>Vigna</taxon>
    </lineage>
</organism>
<dbReference type="EMBL" id="JABFOF010000001">
    <property type="protein sequence ID" value="KAG2407981.1"/>
    <property type="molecule type" value="Genomic_DNA"/>
</dbReference>